<name>T1ESH1_HELRO</name>
<gene>
    <name evidence="4" type="primary">20199521</name>
    <name evidence="3" type="ORF">HELRODRAFT_162302</name>
</gene>
<reference evidence="5" key="1">
    <citation type="submission" date="2012-12" db="EMBL/GenBank/DDBJ databases">
        <authorList>
            <person name="Hellsten U."/>
            <person name="Grimwood J."/>
            <person name="Chapman J.A."/>
            <person name="Shapiro H."/>
            <person name="Aerts A."/>
            <person name="Otillar R.P."/>
            <person name="Terry A.Y."/>
            <person name="Boore J.L."/>
            <person name="Simakov O."/>
            <person name="Marletaz F."/>
            <person name="Cho S.-J."/>
            <person name="Edsinger-Gonzales E."/>
            <person name="Havlak P."/>
            <person name="Kuo D.-H."/>
            <person name="Larsson T."/>
            <person name="Lv J."/>
            <person name="Arendt D."/>
            <person name="Savage R."/>
            <person name="Osoegawa K."/>
            <person name="de Jong P."/>
            <person name="Lindberg D.R."/>
            <person name="Seaver E.C."/>
            <person name="Weisblat D.A."/>
            <person name="Putnam N.H."/>
            <person name="Grigoriev I.V."/>
            <person name="Rokhsar D.S."/>
        </authorList>
    </citation>
    <scope>NUCLEOTIDE SEQUENCE</scope>
</reference>
<protein>
    <submittedName>
        <fullName evidence="3 4">Uncharacterized protein</fullName>
    </submittedName>
</protein>
<dbReference type="KEGG" id="hro:HELRODRAFT_162302"/>
<dbReference type="Proteomes" id="UP000015101">
    <property type="component" value="Unassembled WGS sequence"/>
</dbReference>
<feature type="transmembrane region" description="Helical" evidence="2">
    <location>
        <begin position="20"/>
        <end position="48"/>
    </location>
</feature>
<evidence type="ECO:0000313" key="3">
    <source>
        <dbReference type="EMBL" id="ESN98842.1"/>
    </source>
</evidence>
<reference evidence="3 5" key="2">
    <citation type="journal article" date="2013" name="Nature">
        <title>Insights into bilaterian evolution from three spiralian genomes.</title>
        <authorList>
            <person name="Simakov O."/>
            <person name="Marletaz F."/>
            <person name="Cho S.J."/>
            <person name="Edsinger-Gonzales E."/>
            <person name="Havlak P."/>
            <person name="Hellsten U."/>
            <person name="Kuo D.H."/>
            <person name="Larsson T."/>
            <person name="Lv J."/>
            <person name="Arendt D."/>
            <person name="Savage R."/>
            <person name="Osoegawa K."/>
            <person name="de Jong P."/>
            <person name="Grimwood J."/>
            <person name="Chapman J.A."/>
            <person name="Shapiro H."/>
            <person name="Aerts A."/>
            <person name="Otillar R.P."/>
            <person name="Terry A.Y."/>
            <person name="Boore J.L."/>
            <person name="Grigoriev I.V."/>
            <person name="Lindberg D.R."/>
            <person name="Seaver E.C."/>
            <person name="Weisblat D.A."/>
            <person name="Putnam N.H."/>
            <person name="Rokhsar D.S."/>
        </authorList>
    </citation>
    <scope>NUCLEOTIDE SEQUENCE</scope>
</reference>
<keyword evidence="2" id="KW-1133">Transmembrane helix</keyword>
<evidence type="ECO:0000256" key="2">
    <source>
        <dbReference type="SAM" id="Phobius"/>
    </source>
</evidence>
<feature type="compositionally biased region" description="Acidic residues" evidence="1">
    <location>
        <begin position="64"/>
        <end position="74"/>
    </location>
</feature>
<feature type="region of interest" description="Disordered" evidence="1">
    <location>
        <begin position="281"/>
        <end position="307"/>
    </location>
</feature>
<dbReference type="HOGENOM" id="CLU_906976_0_0_1"/>
<dbReference type="InParanoid" id="T1ESH1"/>
<evidence type="ECO:0000313" key="4">
    <source>
        <dbReference type="EnsemblMetazoa" id="HelroP162302"/>
    </source>
</evidence>
<feature type="compositionally biased region" description="Basic and acidic residues" evidence="1">
    <location>
        <begin position="117"/>
        <end position="134"/>
    </location>
</feature>
<feature type="region of interest" description="Disordered" evidence="1">
    <location>
        <begin position="55"/>
        <end position="156"/>
    </location>
</feature>
<dbReference type="AlphaFoldDB" id="T1ESH1"/>
<dbReference type="RefSeq" id="XP_009022792.1">
    <property type="nucleotide sequence ID" value="XM_009024544.1"/>
</dbReference>
<evidence type="ECO:0000256" key="1">
    <source>
        <dbReference type="SAM" id="MobiDB-lite"/>
    </source>
</evidence>
<dbReference type="EMBL" id="KB097143">
    <property type="protein sequence ID" value="ESN98842.1"/>
    <property type="molecule type" value="Genomic_DNA"/>
</dbReference>
<organism evidence="4 5">
    <name type="scientific">Helobdella robusta</name>
    <name type="common">Californian leech</name>
    <dbReference type="NCBI Taxonomy" id="6412"/>
    <lineage>
        <taxon>Eukaryota</taxon>
        <taxon>Metazoa</taxon>
        <taxon>Spiralia</taxon>
        <taxon>Lophotrochozoa</taxon>
        <taxon>Annelida</taxon>
        <taxon>Clitellata</taxon>
        <taxon>Hirudinea</taxon>
        <taxon>Rhynchobdellida</taxon>
        <taxon>Glossiphoniidae</taxon>
        <taxon>Helobdella</taxon>
    </lineage>
</organism>
<keyword evidence="2" id="KW-0472">Membrane</keyword>
<dbReference type="EnsemblMetazoa" id="HelroT162302">
    <property type="protein sequence ID" value="HelroP162302"/>
    <property type="gene ID" value="HelroG162302"/>
</dbReference>
<dbReference type="EMBL" id="AMQM01001067">
    <property type="status" value="NOT_ANNOTATED_CDS"/>
    <property type="molecule type" value="Genomic_DNA"/>
</dbReference>
<dbReference type="GeneID" id="20199521"/>
<sequence>MSVTNSLISIGPKSILDSLVPYWIIACAIFGCMLVAVFIIVLTIILCIKFENGDDPEVSPAQTEETEDSDEQEKEEVSKKRSRKPKDDDDEIEEKKRIKEKDSKDKKNMKHNNSLDNDTKRHVADGRSDIHVEESNNATGRNVAAPVVDNTGTSQSIHGLSNTFPQNFTTNPQLSKVQMIPMVNLSNQQLHQTTNINQSMTTTNTQLMNTYAGRASSTYNQQAPPNNFYLQSPVGQPNPTNNVNMAQSMPQLAGQSNVGMMNNFPSNNNAQYITTNSMPYATSGNNLQQPTNMRPYLDQFSDTNKPS</sequence>
<dbReference type="CTD" id="20199521"/>
<keyword evidence="5" id="KW-1185">Reference proteome</keyword>
<reference evidence="4" key="3">
    <citation type="submission" date="2015-06" db="UniProtKB">
        <authorList>
            <consortium name="EnsemblMetazoa"/>
        </authorList>
    </citation>
    <scope>IDENTIFICATION</scope>
</reference>
<feature type="compositionally biased region" description="Polar residues" evidence="1">
    <location>
        <begin position="281"/>
        <end position="292"/>
    </location>
</feature>
<accession>T1ESH1</accession>
<proteinExistence type="predicted"/>
<keyword evidence="2" id="KW-0812">Transmembrane</keyword>
<evidence type="ECO:0000313" key="5">
    <source>
        <dbReference type="Proteomes" id="UP000015101"/>
    </source>
</evidence>
<feature type="compositionally biased region" description="Basic and acidic residues" evidence="1">
    <location>
        <begin position="93"/>
        <end position="106"/>
    </location>
</feature>